<evidence type="ECO:0000313" key="2">
    <source>
        <dbReference type="Proteomes" id="UP000246991"/>
    </source>
</evidence>
<gene>
    <name evidence="1" type="ORF">C7212DRAFT_162563</name>
</gene>
<protein>
    <recommendedName>
        <fullName evidence="3">2Fe-2S ferredoxin-type domain-containing protein</fullName>
    </recommendedName>
</protein>
<proteinExistence type="predicted"/>
<dbReference type="Gene3D" id="3.10.20.30">
    <property type="match status" value="1"/>
</dbReference>
<reference evidence="1 2" key="1">
    <citation type="submission" date="2018-03" db="EMBL/GenBank/DDBJ databases">
        <title>Genomes of Pezizomycetes fungi and the evolution of truffles.</title>
        <authorList>
            <person name="Murat C."/>
            <person name="Payen T."/>
            <person name="Noel B."/>
            <person name="Kuo A."/>
            <person name="Martin F.M."/>
        </authorList>
    </citation>
    <scope>NUCLEOTIDE SEQUENCE [LARGE SCALE GENOMIC DNA]</scope>
    <source>
        <strain evidence="1">091103-1</strain>
    </source>
</reference>
<dbReference type="Proteomes" id="UP000246991">
    <property type="component" value="Unassembled WGS sequence"/>
</dbReference>
<sequence length="101" mass="11328">LLHKSSESCKRAVVACRNLIDIAREYGRDMEATCCCSATCSTCQAIAIDDTMYGRIPRLQDYKSHMLDLALALQKTLSWLMCAVHISKETDRVAIELLSMK</sequence>
<name>A0A317T0C9_9PEZI</name>
<dbReference type="GO" id="GO:0051536">
    <property type="term" value="F:iron-sulfur cluster binding"/>
    <property type="evidence" value="ECO:0007669"/>
    <property type="project" value="InterPro"/>
</dbReference>
<dbReference type="EMBL" id="PYWC01000005">
    <property type="protein sequence ID" value="PWW80034.1"/>
    <property type="molecule type" value="Genomic_DNA"/>
</dbReference>
<comment type="caution">
    <text evidence="1">The sequence shown here is derived from an EMBL/GenBank/DDBJ whole genome shotgun (WGS) entry which is preliminary data.</text>
</comment>
<accession>A0A317T0C9</accession>
<dbReference type="SUPFAM" id="SSF54292">
    <property type="entry name" value="2Fe-2S ferredoxin-like"/>
    <property type="match status" value="1"/>
</dbReference>
<feature type="non-terminal residue" evidence="1">
    <location>
        <position position="1"/>
    </location>
</feature>
<dbReference type="STRING" id="42249.A0A317T0C9"/>
<organism evidence="1 2">
    <name type="scientific">Tuber magnatum</name>
    <name type="common">white Piedmont truffle</name>
    <dbReference type="NCBI Taxonomy" id="42249"/>
    <lineage>
        <taxon>Eukaryota</taxon>
        <taxon>Fungi</taxon>
        <taxon>Dikarya</taxon>
        <taxon>Ascomycota</taxon>
        <taxon>Pezizomycotina</taxon>
        <taxon>Pezizomycetes</taxon>
        <taxon>Pezizales</taxon>
        <taxon>Tuberaceae</taxon>
        <taxon>Tuber</taxon>
    </lineage>
</organism>
<evidence type="ECO:0008006" key="3">
    <source>
        <dbReference type="Google" id="ProtNLM"/>
    </source>
</evidence>
<evidence type="ECO:0000313" key="1">
    <source>
        <dbReference type="EMBL" id="PWW80034.1"/>
    </source>
</evidence>
<dbReference type="InterPro" id="IPR012675">
    <property type="entry name" value="Beta-grasp_dom_sf"/>
</dbReference>
<dbReference type="AlphaFoldDB" id="A0A317T0C9"/>
<dbReference type="InterPro" id="IPR036010">
    <property type="entry name" value="2Fe-2S_ferredoxin-like_sf"/>
</dbReference>
<keyword evidence="2" id="KW-1185">Reference proteome</keyword>